<evidence type="ECO:0000313" key="4">
    <source>
        <dbReference type="Proteomes" id="UP000001556"/>
    </source>
</evidence>
<dbReference type="GO" id="GO:0016887">
    <property type="term" value="F:ATP hydrolysis activity"/>
    <property type="evidence" value="ECO:0007669"/>
    <property type="project" value="InterPro"/>
</dbReference>
<dbReference type="STRING" id="349161.Dred_0803"/>
<dbReference type="Gene3D" id="3.30.450.380">
    <property type="match status" value="1"/>
</dbReference>
<dbReference type="EMBL" id="CP000612">
    <property type="protein sequence ID" value="ABO49341.1"/>
    <property type="molecule type" value="Genomic_DNA"/>
</dbReference>
<organism evidence="3 4">
    <name type="scientific">Desulforamulus reducens (strain ATCC BAA-1160 / DSM 100696 / MI-1)</name>
    <name type="common">Desulfotomaculum reducens</name>
    <dbReference type="NCBI Taxonomy" id="349161"/>
    <lineage>
        <taxon>Bacteria</taxon>
        <taxon>Bacillati</taxon>
        <taxon>Bacillota</taxon>
        <taxon>Clostridia</taxon>
        <taxon>Eubacteriales</taxon>
        <taxon>Peptococcaceae</taxon>
        <taxon>Desulforamulus</taxon>
    </lineage>
</organism>
<sequence length="436" mass="49358">MQKDQFKGLQGISPLLRQRQDQQLEEIIYSRFGELVMECRAHALTIFQKNKGEKIDGNYLESELNNLLSKKYGNIGLSERENIARMVKNEMLGYGVLQDLIDDPLISDIYVIRYNRVRYKRDGKLYVAKNVRFRDEQHLRQFIDLLCYIGKRKVDESNPTVSLTTPEGHRVAITLGTIADGFSTMSIRKFLFTGNIDGLVKNGTFSKRAAEFIRRCVKGRRNIVIVGPQNTGKTTLIAVLGHEFDENELPVLVEEVRECTIEHPDLRVFVARQANMEGKGEYGFKRILKDSLQSGGTRVLVAEVRDGSVYYMLTAMAMGQQGSMGTFHADSPQDAIQIRLVLMLSQAPECAGMTIESMYRIIGAAVHTVIMLNLDENGRRICSHISEVLKSTGEPPEVIDIFERRNGELVYTGNYPIRAAEEMKQYGVDFKGVIEN</sequence>
<proteinExistence type="inferred from homology"/>
<dbReference type="RefSeq" id="WP_011877176.1">
    <property type="nucleotide sequence ID" value="NC_009253.1"/>
</dbReference>
<dbReference type="Proteomes" id="UP000001556">
    <property type="component" value="Chromosome"/>
</dbReference>
<dbReference type="HOGENOM" id="CLU_005379_4_1_9"/>
<dbReference type="PANTHER" id="PTHR30486">
    <property type="entry name" value="TWITCHING MOTILITY PROTEIN PILT"/>
    <property type="match status" value="1"/>
</dbReference>
<dbReference type="OrthoDB" id="9810761at2"/>
<dbReference type="Pfam" id="PF00437">
    <property type="entry name" value="T2SSE"/>
    <property type="match status" value="1"/>
</dbReference>
<dbReference type="InterPro" id="IPR050921">
    <property type="entry name" value="T4SS_GSP_E_ATPase"/>
</dbReference>
<evidence type="ECO:0000259" key="2">
    <source>
        <dbReference type="Pfam" id="PF00437"/>
    </source>
</evidence>
<gene>
    <name evidence="3" type="ordered locus">Dred_0803</name>
</gene>
<evidence type="ECO:0000313" key="3">
    <source>
        <dbReference type="EMBL" id="ABO49341.1"/>
    </source>
</evidence>
<dbReference type="eggNOG" id="COG4962">
    <property type="taxonomic scope" value="Bacteria"/>
</dbReference>
<reference evidence="3 4" key="1">
    <citation type="submission" date="2007-03" db="EMBL/GenBank/DDBJ databases">
        <title>Complete sequence of Desulfotomaculum reducens MI-1.</title>
        <authorList>
            <consortium name="US DOE Joint Genome Institute"/>
            <person name="Copeland A."/>
            <person name="Lucas S."/>
            <person name="Lapidus A."/>
            <person name="Barry K."/>
            <person name="Detter J.C."/>
            <person name="Glavina del Rio T."/>
            <person name="Hammon N."/>
            <person name="Israni S."/>
            <person name="Dalin E."/>
            <person name="Tice H."/>
            <person name="Pitluck S."/>
            <person name="Sims D."/>
            <person name="Brettin T."/>
            <person name="Bruce D."/>
            <person name="Han C."/>
            <person name="Tapia R."/>
            <person name="Schmutz J."/>
            <person name="Larimer F."/>
            <person name="Land M."/>
            <person name="Hauser L."/>
            <person name="Kyrpides N."/>
            <person name="Kim E."/>
            <person name="Tebo B.M."/>
            <person name="Richardson P."/>
        </authorList>
    </citation>
    <scope>NUCLEOTIDE SEQUENCE [LARGE SCALE GENOMIC DNA]</scope>
    <source>
        <strain evidence="3 4">MI-1</strain>
    </source>
</reference>
<dbReference type="Gene3D" id="3.40.50.300">
    <property type="entry name" value="P-loop containing nucleotide triphosphate hydrolases"/>
    <property type="match status" value="1"/>
</dbReference>
<protein>
    <submittedName>
        <fullName evidence="3">Type II secretion system protein E</fullName>
    </submittedName>
</protein>
<feature type="domain" description="Bacterial type II secretion system protein E" evidence="2">
    <location>
        <begin position="95"/>
        <end position="348"/>
    </location>
</feature>
<dbReference type="InterPro" id="IPR027417">
    <property type="entry name" value="P-loop_NTPase"/>
</dbReference>
<dbReference type="SUPFAM" id="SSF52540">
    <property type="entry name" value="P-loop containing nucleoside triphosphate hydrolases"/>
    <property type="match status" value="1"/>
</dbReference>
<comment type="similarity">
    <text evidence="1">Belongs to the GSP E family.</text>
</comment>
<name>A4J2N8_DESRM</name>
<dbReference type="CDD" id="cd01130">
    <property type="entry name" value="VirB11-like_ATPase"/>
    <property type="match status" value="1"/>
</dbReference>
<dbReference type="InterPro" id="IPR001482">
    <property type="entry name" value="T2SS/T4SS_dom"/>
</dbReference>
<accession>A4J2N8</accession>
<dbReference type="PANTHER" id="PTHR30486:SF6">
    <property type="entry name" value="TYPE IV PILUS RETRACTATION ATPASE PILT"/>
    <property type="match status" value="1"/>
</dbReference>
<keyword evidence="4" id="KW-1185">Reference proteome</keyword>
<dbReference type="AlphaFoldDB" id="A4J2N8"/>
<evidence type="ECO:0000256" key="1">
    <source>
        <dbReference type="ARBA" id="ARBA00006611"/>
    </source>
</evidence>
<dbReference type="KEGG" id="drm:Dred_0803"/>